<evidence type="ECO:0000313" key="2">
    <source>
        <dbReference type="EMBL" id="KAF5174899.1"/>
    </source>
</evidence>
<dbReference type="CDD" id="cd06222">
    <property type="entry name" value="RNase_H_like"/>
    <property type="match status" value="1"/>
</dbReference>
<proteinExistence type="predicted"/>
<dbReference type="InterPro" id="IPR044730">
    <property type="entry name" value="RNase_H-like_dom_plant"/>
</dbReference>
<dbReference type="EMBL" id="JABWDY010044803">
    <property type="protein sequence ID" value="KAF5174899.1"/>
    <property type="molecule type" value="Genomic_DNA"/>
</dbReference>
<keyword evidence="3" id="KW-1185">Reference proteome</keyword>
<dbReference type="GO" id="GO:0003964">
    <property type="term" value="F:RNA-directed DNA polymerase activity"/>
    <property type="evidence" value="ECO:0007669"/>
    <property type="project" value="UniProtKB-KW"/>
</dbReference>
<name>A0A7J6UQR6_THATH</name>
<accession>A0A7J6UQR6</accession>
<dbReference type="GO" id="GO:0004523">
    <property type="term" value="F:RNA-DNA hybrid ribonuclease activity"/>
    <property type="evidence" value="ECO:0007669"/>
    <property type="project" value="InterPro"/>
</dbReference>
<dbReference type="InterPro" id="IPR052929">
    <property type="entry name" value="RNase_H-like_EbsB-rel"/>
</dbReference>
<evidence type="ECO:0000259" key="1">
    <source>
        <dbReference type="PROSITE" id="PS50879"/>
    </source>
</evidence>
<dbReference type="PANTHER" id="PTHR47074">
    <property type="entry name" value="BNAC02G40300D PROTEIN"/>
    <property type="match status" value="1"/>
</dbReference>
<dbReference type="PROSITE" id="PS50879">
    <property type="entry name" value="RNASE_H_1"/>
    <property type="match status" value="1"/>
</dbReference>
<dbReference type="Gene3D" id="3.30.420.10">
    <property type="entry name" value="Ribonuclease H-like superfamily/Ribonuclease H"/>
    <property type="match status" value="1"/>
</dbReference>
<dbReference type="InterPro" id="IPR002156">
    <property type="entry name" value="RNaseH_domain"/>
</dbReference>
<sequence length="185" mass="20860">MIHIFTTMFSNSDLRHKLPYICIGLWFIWLSRNESCFKNVKIDPTDCARRVSKMITNLSIIETKAHLGKNIRMKKNILITWRPPMIGWVKLNCDGTSLGNPGAAGAGCVLRDNNGKILFAMACPIPNATCNKAEFLAAFYGLKVLASYRLSNIIVEVDSQVLHRAITSNFVDLNWELCDILNDIR</sequence>
<keyword evidence="2" id="KW-0695">RNA-directed DNA polymerase</keyword>
<dbReference type="PANTHER" id="PTHR47074:SF73">
    <property type="entry name" value="OS04G0448401 PROTEIN"/>
    <property type="match status" value="1"/>
</dbReference>
<dbReference type="SUPFAM" id="SSF53098">
    <property type="entry name" value="Ribonuclease H-like"/>
    <property type="match status" value="1"/>
</dbReference>
<reference evidence="2 3" key="1">
    <citation type="submission" date="2020-06" db="EMBL/GenBank/DDBJ databases">
        <title>Transcriptomic and genomic resources for Thalictrum thalictroides and T. hernandezii: Facilitating candidate gene discovery in an emerging model plant lineage.</title>
        <authorList>
            <person name="Arias T."/>
            <person name="Riano-Pachon D.M."/>
            <person name="Di Stilio V.S."/>
        </authorList>
    </citation>
    <scope>NUCLEOTIDE SEQUENCE [LARGE SCALE GENOMIC DNA]</scope>
    <source>
        <strain evidence="3">cv. WT478/WT964</strain>
        <tissue evidence="2">Leaves</tissue>
    </source>
</reference>
<feature type="domain" description="RNase H type-1" evidence="1">
    <location>
        <begin position="85"/>
        <end position="185"/>
    </location>
</feature>
<keyword evidence="2" id="KW-0808">Transferase</keyword>
<dbReference type="Pfam" id="PF13456">
    <property type="entry name" value="RVT_3"/>
    <property type="match status" value="1"/>
</dbReference>
<dbReference type="OrthoDB" id="1752183at2759"/>
<gene>
    <name evidence="2" type="ORF">FRX31_035515</name>
</gene>
<keyword evidence="2" id="KW-0548">Nucleotidyltransferase</keyword>
<organism evidence="2 3">
    <name type="scientific">Thalictrum thalictroides</name>
    <name type="common">Rue-anemone</name>
    <name type="synonym">Anemone thalictroides</name>
    <dbReference type="NCBI Taxonomy" id="46969"/>
    <lineage>
        <taxon>Eukaryota</taxon>
        <taxon>Viridiplantae</taxon>
        <taxon>Streptophyta</taxon>
        <taxon>Embryophyta</taxon>
        <taxon>Tracheophyta</taxon>
        <taxon>Spermatophyta</taxon>
        <taxon>Magnoliopsida</taxon>
        <taxon>Ranunculales</taxon>
        <taxon>Ranunculaceae</taxon>
        <taxon>Thalictroideae</taxon>
        <taxon>Thalictrum</taxon>
    </lineage>
</organism>
<protein>
    <submittedName>
        <fullName evidence="2">Reverse transcriptase</fullName>
    </submittedName>
</protein>
<dbReference type="InterPro" id="IPR036397">
    <property type="entry name" value="RNaseH_sf"/>
</dbReference>
<dbReference type="Proteomes" id="UP000554482">
    <property type="component" value="Unassembled WGS sequence"/>
</dbReference>
<dbReference type="GO" id="GO:0003676">
    <property type="term" value="F:nucleic acid binding"/>
    <property type="evidence" value="ECO:0007669"/>
    <property type="project" value="InterPro"/>
</dbReference>
<evidence type="ECO:0000313" key="3">
    <source>
        <dbReference type="Proteomes" id="UP000554482"/>
    </source>
</evidence>
<comment type="caution">
    <text evidence="2">The sequence shown here is derived from an EMBL/GenBank/DDBJ whole genome shotgun (WGS) entry which is preliminary data.</text>
</comment>
<dbReference type="InterPro" id="IPR012337">
    <property type="entry name" value="RNaseH-like_sf"/>
</dbReference>
<dbReference type="AlphaFoldDB" id="A0A7J6UQR6"/>